<keyword evidence="1" id="KW-0472">Membrane</keyword>
<dbReference type="EMBL" id="PGWX01000279">
    <property type="protein sequence ID" value="PPJ75122.1"/>
    <property type="molecule type" value="Genomic_DNA"/>
</dbReference>
<evidence type="ECO:0000313" key="3">
    <source>
        <dbReference type="Proteomes" id="UP000238153"/>
    </source>
</evidence>
<organism evidence="2 3">
    <name type="scientific">Staphylococcus haemolyticus</name>
    <dbReference type="NCBI Taxonomy" id="1283"/>
    <lineage>
        <taxon>Bacteria</taxon>
        <taxon>Bacillati</taxon>
        <taxon>Bacillota</taxon>
        <taxon>Bacilli</taxon>
        <taxon>Bacillales</taxon>
        <taxon>Staphylococcaceae</taxon>
        <taxon>Staphylococcus</taxon>
    </lineage>
</organism>
<feature type="transmembrane region" description="Helical" evidence="1">
    <location>
        <begin position="34"/>
        <end position="50"/>
    </location>
</feature>
<evidence type="ECO:0000256" key="1">
    <source>
        <dbReference type="SAM" id="Phobius"/>
    </source>
</evidence>
<protein>
    <recommendedName>
        <fullName evidence="4">DUF2273 domain-containing protein</fullName>
    </recommendedName>
</protein>
<evidence type="ECO:0000313" key="2">
    <source>
        <dbReference type="EMBL" id="PPJ75122.1"/>
    </source>
</evidence>
<reference evidence="2 3" key="1">
    <citation type="submission" date="2017-11" db="EMBL/GenBank/DDBJ databases">
        <authorList>
            <person name="Founou R.C."/>
            <person name="Founou L."/>
            <person name="Allam M."/>
            <person name="Ismail A."/>
            <person name="Essack S.Y."/>
        </authorList>
    </citation>
    <scope>NUCLEOTIDE SEQUENCE [LARGE SCALE GENOMIC DNA]</scope>
    <source>
        <strain evidence="2 3">G811N2B1</strain>
    </source>
</reference>
<dbReference type="InterPro" id="IPR018730">
    <property type="entry name" value="DUF2273"/>
</dbReference>
<comment type="caution">
    <text evidence="2">The sequence shown here is derived from an EMBL/GenBank/DDBJ whole genome shotgun (WGS) entry which is preliminary data.</text>
</comment>
<keyword evidence="1" id="KW-0812">Transmembrane</keyword>
<gene>
    <name evidence="2" type="ORF">CV019_06360</name>
</gene>
<dbReference type="Pfam" id="PF10031">
    <property type="entry name" value="DUF2273"/>
    <property type="match status" value="1"/>
</dbReference>
<evidence type="ECO:0008006" key="4">
    <source>
        <dbReference type="Google" id="ProtNLM"/>
    </source>
</evidence>
<dbReference type="Proteomes" id="UP000238153">
    <property type="component" value="Unassembled WGS sequence"/>
</dbReference>
<dbReference type="RefSeq" id="WP_104411234.1">
    <property type="nucleotide sequence ID" value="NZ_PGWX01000279.1"/>
</dbReference>
<feature type="non-terminal residue" evidence="2">
    <location>
        <position position="52"/>
    </location>
</feature>
<proteinExistence type="predicted"/>
<sequence length="52" mass="5767">MVEWIKQYAVPLIGGLVGLVFAILFLSIGFFKTLLVVLLTGLGIWLGLYLEQ</sequence>
<accession>A0A7Z1N4V6</accession>
<dbReference type="AlphaFoldDB" id="A0A7Z1N4V6"/>
<keyword evidence="1" id="KW-1133">Transmembrane helix</keyword>
<feature type="transmembrane region" description="Helical" evidence="1">
    <location>
        <begin position="7"/>
        <end position="28"/>
    </location>
</feature>
<name>A0A7Z1N4V6_STAHA</name>